<accession>A0ACD3BF53</accession>
<evidence type="ECO:0000313" key="1">
    <source>
        <dbReference type="EMBL" id="TFK76291.1"/>
    </source>
</evidence>
<keyword evidence="2" id="KW-1185">Reference proteome</keyword>
<sequence>MQAPWRAQASSSHIYERRLGTTELASYWDGQFNGTADALHHAYFEVKNGDPNVVLSRSRISKIWRLLKHQFPLLGCRAERRSDTDIFFVVDEQALREVSSSELEYKPAGSAEEVIDIMDRIVAGPRLLSDALQARIFVFPRTDQPRQCHIIFHLAHCITDGFSGILLSRTFLEYLRSPLGEPLNLRTRLSLTLPSEDLFPSASLSQARRRWIRAISLIINSNQLARSPGGHTLPRRVTSTTPFTHGHPGFMSSMFSVEDSQRVIRNCKRLRVTFGNVYPVLGQVALVRVLLRRYLNGEIDEEEWEYRKREPMGMSCPVNLRPYYNREWQRKGGAHNVSLFVGFFLLILPFMPLGEAQDIRPGVPLPTFSQLLTPSRFLLRSRSVKQQMANVIQNPLGLDVLNAGLPGHIQTLREVVRVANQTPKMTRDLTLLTPMEQSRKGFVIISGGSSVGNVDALLPPEYGSENGVKIAFHPSATRLRCRPMELYLVTTTFRDKLQMYVFFDKDVYDQEVVEEWLEEIRAATLHYLGEDIAKL</sequence>
<gene>
    <name evidence="1" type="ORF">BDN72DRAFT_755683</name>
</gene>
<proteinExistence type="predicted"/>
<reference evidence="1 2" key="1">
    <citation type="journal article" date="2019" name="Nat. Ecol. Evol.">
        <title>Megaphylogeny resolves global patterns of mushroom evolution.</title>
        <authorList>
            <person name="Varga T."/>
            <person name="Krizsan K."/>
            <person name="Foldi C."/>
            <person name="Dima B."/>
            <person name="Sanchez-Garcia M."/>
            <person name="Sanchez-Ramirez S."/>
            <person name="Szollosi G.J."/>
            <person name="Szarkandi J.G."/>
            <person name="Papp V."/>
            <person name="Albert L."/>
            <person name="Andreopoulos W."/>
            <person name="Angelini C."/>
            <person name="Antonin V."/>
            <person name="Barry K.W."/>
            <person name="Bougher N.L."/>
            <person name="Buchanan P."/>
            <person name="Buyck B."/>
            <person name="Bense V."/>
            <person name="Catcheside P."/>
            <person name="Chovatia M."/>
            <person name="Cooper J."/>
            <person name="Damon W."/>
            <person name="Desjardin D."/>
            <person name="Finy P."/>
            <person name="Geml J."/>
            <person name="Haridas S."/>
            <person name="Hughes K."/>
            <person name="Justo A."/>
            <person name="Karasinski D."/>
            <person name="Kautmanova I."/>
            <person name="Kiss B."/>
            <person name="Kocsube S."/>
            <person name="Kotiranta H."/>
            <person name="LaButti K.M."/>
            <person name="Lechner B.E."/>
            <person name="Liimatainen K."/>
            <person name="Lipzen A."/>
            <person name="Lukacs Z."/>
            <person name="Mihaltcheva S."/>
            <person name="Morgado L.N."/>
            <person name="Niskanen T."/>
            <person name="Noordeloos M.E."/>
            <person name="Ohm R.A."/>
            <person name="Ortiz-Santana B."/>
            <person name="Ovrebo C."/>
            <person name="Racz N."/>
            <person name="Riley R."/>
            <person name="Savchenko A."/>
            <person name="Shiryaev A."/>
            <person name="Soop K."/>
            <person name="Spirin V."/>
            <person name="Szebenyi C."/>
            <person name="Tomsovsky M."/>
            <person name="Tulloss R.E."/>
            <person name="Uehling J."/>
            <person name="Grigoriev I.V."/>
            <person name="Vagvolgyi C."/>
            <person name="Papp T."/>
            <person name="Martin F.M."/>
            <person name="Miettinen O."/>
            <person name="Hibbett D.S."/>
            <person name="Nagy L.G."/>
        </authorList>
    </citation>
    <scope>NUCLEOTIDE SEQUENCE [LARGE SCALE GENOMIC DNA]</scope>
    <source>
        <strain evidence="1 2">NL-1719</strain>
    </source>
</reference>
<dbReference type="Proteomes" id="UP000308600">
    <property type="component" value="Unassembled WGS sequence"/>
</dbReference>
<protein>
    <submittedName>
        <fullName evidence="1">Uncharacterized protein</fullName>
    </submittedName>
</protein>
<dbReference type="EMBL" id="ML208260">
    <property type="protein sequence ID" value="TFK76291.1"/>
    <property type="molecule type" value="Genomic_DNA"/>
</dbReference>
<evidence type="ECO:0000313" key="2">
    <source>
        <dbReference type="Proteomes" id="UP000308600"/>
    </source>
</evidence>
<organism evidence="1 2">
    <name type="scientific">Pluteus cervinus</name>
    <dbReference type="NCBI Taxonomy" id="181527"/>
    <lineage>
        <taxon>Eukaryota</taxon>
        <taxon>Fungi</taxon>
        <taxon>Dikarya</taxon>
        <taxon>Basidiomycota</taxon>
        <taxon>Agaricomycotina</taxon>
        <taxon>Agaricomycetes</taxon>
        <taxon>Agaricomycetidae</taxon>
        <taxon>Agaricales</taxon>
        <taxon>Pluteineae</taxon>
        <taxon>Pluteaceae</taxon>
        <taxon>Pluteus</taxon>
    </lineage>
</organism>
<name>A0ACD3BF53_9AGAR</name>